<dbReference type="EMBL" id="UAWQ01000019">
    <property type="protein sequence ID" value="SQC48593.1"/>
    <property type="molecule type" value="Genomic_DNA"/>
</dbReference>
<evidence type="ECO:0000313" key="1">
    <source>
        <dbReference type="EMBL" id="SQC48593.1"/>
    </source>
</evidence>
<accession>A0A2X3FI97</accession>
<reference evidence="1 2" key="1">
    <citation type="submission" date="2018-06" db="EMBL/GenBank/DDBJ databases">
        <authorList>
            <consortium name="Pathogen Informatics"/>
            <person name="Doyle S."/>
        </authorList>
    </citation>
    <scope>NUCLEOTIDE SEQUENCE [LARGE SCALE GENOMIC DNA]</scope>
    <source>
        <strain evidence="1 2">NCTC13465</strain>
    </source>
</reference>
<dbReference type="AlphaFoldDB" id="A0A2X3FI97"/>
<dbReference type="GO" id="GO:0004519">
    <property type="term" value="F:endonuclease activity"/>
    <property type="evidence" value="ECO:0007669"/>
    <property type="project" value="UniProtKB-KW"/>
</dbReference>
<sequence length="77" mass="8657">MKRGFCLVLSSFGAGKTASKFHNSLKNSRDRFDSCLLMCVLAGVTNWALLLRFLTQRNVTVLLFCRIKVLKIPYASS</sequence>
<keyword evidence="1" id="KW-0378">Hydrolase</keyword>
<gene>
    <name evidence="1" type="ORF">NCTC13465_04798</name>
</gene>
<keyword evidence="1" id="KW-0540">Nuclease</keyword>
<protein>
    <submittedName>
        <fullName evidence="1">Putative restriction endonuclease</fullName>
    </submittedName>
</protein>
<organism evidence="1 2">
    <name type="scientific">Klebsiella pneumoniae</name>
    <dbReference type="NCBI Taxonomy" id="573"/>
    <lineage>
        <taxon>Bacteria</taxon>
        <taxon>Pseudomonadati</taxon>
        <taxon>Pseudomonadota</taxon>
        <taxon>Gammaproteobacteria</taxon>
        <taxon>Enterobacterales</taxon>
        <taxon>Enterobacteriaceae</taxon>
        <taxon>Klebsiella/Raoultella group</taxon>
        <taxon>Klebsiella</taxon>
        <taxon>Klebsiella pneumoniae complex</taxon>
    </lineage>
</organism>
<keyword evidence="1" id="KW-0255">Endonuclease</keyword>
<dbReference type="Proteomes" id="UP000251721">
    <property type="component" value="Unassembled WGS sequence"/>
</dbReference>
<name>A0A2X3FI97_KLEPN</name>
<proteinExistence type="predicted"/>
<evidence type="ECO:0000313" key="2">
    <source>
        <dbReference type="Proteomes" id="UP000251721"/>
    </source>
</evidence>